<proteinExistence type="predicted"/>
<evidence type="ECO:0000313" key="3">
    <source>
        <dbReference type="Proteomes" id="UP001337655"/>
    </source>
</evidence>
<accession>A0AAV9PLE1</accession>
<organism evidence="2 3">
    <name type="scientific">Saxophila tyrrhenica</name>
    <dbReference type="NCBI Taxonomy" id="1690608"/>
    <lineage>
        <taxon>Eukaryota</taxon>
        <taxon>Fungi</taxon>
        <taxon>Dikarya</taxon>
        <taxon>Ascomycota</taxon>
        <taxon>Pezizomycotina</taxon>
        <taxon>Dothideomycetes</taxon>
        <taxon>Dothideomycetidae</taxon>
        <taxon>Mycosphaerellales</taxon>
        <taxon>Extremaceae</taxon>
        <taxon>Saxophila</taxon>
    </lineage>
</organism>
<dbReference type="InterPro" id="IPR036770">
    <property type="entry name" value="Ankyrin_rpt-contain_sf"/>
</dbReference>
<dbReference type="InterPro" id="IPR002110">
    <property type="entry name" value="Ankyrin_rpt"/>
</dbReference>
<reference evidence="2 3" key="1">
    <citation type="submission" date="2023-08" db="EMBL/GenBank/DDBJ databases">
        <title>Black Yeasts Isolated from many extreme environments.</title>
        <authorList>
            <person name="Coleine C."/>
            <person name="Stajich J.E."/>
            <person name="Selbmann L."/>
        </authorList>
    </citation>
    <scope>NUCLEOTIDE SEQUENCE [LARGE SCALE GENOMIC DNA]</scope>
    <source>
        <strain evidence="2 3">CCFEE 5935</strain>
    </source>
</reference>
<evidence type="ECO:0000313" key="2">
    <source>
        <dbReference type="EMBL" id="KAK5173665.1"/>
    </source>
</evidence>
<dbReference type="PANTHER" id="PTHR10039">
    <property type="entry name" value="AMELOGENIN"/>
    <property type="match status" value="1"/>
</dbReference>
<protein>
    <submittedName>
        <fullName evidence="2">Uncharacterized protein</fullName>
    </submittedName>
</protein>
<dbReference type="Proteomes" id="UP001337655">
    <property type="component" value="Unassembled WGS sequence"/>
</dbReference>
<gene>
    <name evidence="2" type="ORF">LTR77_002346</name>
</gene>
<evidence type="ECO:0000256" key="1">
    <source>
        <dbReference type="SAM" id="MobiDB-lite"/>
    </source>
</evidence>
<feature type="region of interest" description="Disordered" evidence="1">
    <location>
        <begin position="721"/>
        <end position="747"/>
    </location>
</feature>
<sequence>MTSLNAHFGPYNTRLQAGIINNSNFYGFEPEDIPNECLKSLAFKAMNSRTFLGEGIQGTGQWMLNNKDYLSWHNSGGVLWVLCQDPQALSDFIGASCFAERCQTQGRPNEGWEWHERELREHGETALRAQALKGRNVLIYIDGLDERGEMDNVRLVKFFQTLSTSTKYAIKWCFSSRLHILTGAKNDFAIDAHLHNRKDIEIFLDDQLKVALLDRTNGGFLWIHHSADKIEEMMRKGESAEYILAGIEVLPEELQDIYQDILDGICTEVDIALQVFQWVTLAFRPLPLEDLSRVLCFTESSKPESQTAGLSWCVDSTTFEERVLRVTRGLVRKRRVMPINLRRQELRVTIIVPEGRNDEEARLAGASLQSQLLQHEQARQWSSAFVLDHESVYKFMARKGLQSLAARCKTPAVSISVPEILISLAKICLRYLLTQEVAVFADTRMREMGYLDDREPFIQTVTYADHLKAPPFALYAGQGWIRHAKAAEKGGASDDSMVSLFCLPGIVGWQEIERTSTLADAGVTSSNQLSVIHRLVTLEMPRTLDAILQQEATCVSVEKAEWLAHCRRMVNAIDGPSPPIILALDSGNEAVLSVLLRHDANVDHRSPDDRTTVLHFLSICGGVSLAKSLRLQLNSHLHKICTGNSPVLKAGREKALRLTRMLLAKTKVGVHSEDPPREPWLRASYETPLLIAWRYGTPEMVELLLSGPGVDGRFKDKDGLSLMHPISEPSHKDPSQKHEESCPESTASYRQKARVMINSGKFDLTLKAPYDAILFAYAVAHGAQDVVSILLECAVVDVEERDHMGNTPLARAILSGAVGVIELLIKSRRVDPNAKSTGDITPLALACHAGSLTIVKLLLRDDRTNRVEEIHLNRGSTIAAMLDGHTEVVKCMIEALPSSTVASFGGANALYFGSLFTRVRRAEDNEEDMPLAMQAMREYRNFRGQAVWEDEAACVELLRRHNLRH</sequence>
<dbReference type="Gene3D" id="1.25.40.20">
    <property type="entry name" value="Ankyrin repeat-containing domain"/>
    <property type="match status" value="2"/>
</dbReference>
<dbReference type="SMART" id="SM00248">
    <property type="entry name" value="ANK"/>
    <property type="match status" value="5"/>
</dbReference>
<name>A0AAV9PLE1_9PEZI</name>
<comment type="caution">
    <text evidence="2">The sequence shown here is derived from an EMBL/GenBank/DDBJ whole genome shotgun (WGS) entry which is preliminary data.</text>
</comment>
<feature type="compositionally biased region" description="Basic and acidic residues" evidence="1">
    <location>
        <begin position="729"/>
        <end position="741"/>
    </location>
</feature>
<dbReference type="AlphaFoldDB" id="A0AAV9PLE1"/>
<keyword evidence="3" id="KW-1185">Reference proteome</keyword>
<dbReference type="SUPFAM" id="SSF48403">
    <property type="entry name" value="Ankyrin repeat"/>
    <property type="match status" value="1"/>
</dbReference>
<dbReference type="Pfam" id="PF12796">
    <property type="entry name" value="Ank_2"/>
    <property type="match status" value="1"/>
</dbReference>
<dbReference type="EMBL" id="JAVRRT010000003">
    <property type="protein sequence ID" value="KAK5173665.1"/>
    <property type="molecule type" value="Genomic_DNA"/>
</dbReference>
<dbReference type="GeneID" id="89923693"/>
<dbReference type="RefSeq" id="XP_064662360.1">
    <property type="nucleotide sequence ID" value="XM_064799605.1"/>
</dbReference>